<evidence type="ECO:0000256" key="5">
    <source>
        <dbReference type="ARBA" id="ARBA00023163"/>
    </source>
</evidence>
<dbReference type="Proteomes" id="UP000001812">
    <property type="component" value="Chromosome I"/>
</dbReference>
<dbReference type="InterPro" id="IPR004839">
    <property type="entry name" value="Aminotransferase_I/II_large"/>
</dbReference>
<dbReference type="PANTHER" id="PTHR46577:SF1">
    <property type="entry name" value="HTH-TYPE TRANSCRIPTIONAL REGULATORY PROTEIN GABR"/>
    <property type="match status" value="1"/>
</dbReference>
<gene>
    <name evidence="8" type="ORF">BURPS1710A_1985</name>
</gene>
<keyword evidence="4" id="KW-0238">DNA-binding</keyword>
<accession>A0A0E1WGL4</accession>
<evidence type="ECO:0000256" key="1">
    <source>
        <dbReference type="ARBA" id="ARBA00005384"/>
    </source>
</evidence>
<evidence type="ECO:0000256" key="3">
    <source>
        <dbReference type="ARBA" id="ARBA00023015"/>
    </source>
</evidence>
<dbReference type="HOGENOM" id="CLU_017584_0_1_4"/>
<proteinExistence type="inferred from homology"/>
<dbReference type="Gene3D" id="3.40.640.10">
    <property type="entry name" value="Type I PLP-dependent aspartate aminotransferase-like (Major domain)"/>
    <property type="match status" value="1"/>
</dbReference>
<dbReference type="PROSITE" id="PS50949">
    <property type="entry name" value="HTH_GNTR"/>
    <property type="match status" value="1"/>
</dbReference>
<protein>
    <submittedName>
        <fullName evidence="8">Transcriptional regulator, GntR family/aminotransferase family protein</fullName>
    </submittedName>
</protein>
<dbReference type="AlphaFoldDB" id="A0A0E1WGL4"/>
<keyword evidence="2" id="KW-0663">Pyridoxal phosphate</keyword>
<evidence type="ECO:0000256" key="6">
    <source>
        <dbReference type="SAM" id="MobiDB-lite"/>
    </source>
</evidence>
<evidence type="ECO:0000256" key="2">
    <source>
        <dbReference type="ARBA" id="ARBA00022898"/>
    </source>
</evidence>
<evidence type="ECO:0000259" key="7">
    <source>
        <dbReference type="PROSITE" id="PS50949"/>
    </source>
</evidence>
<dbReference type="EMBL" id="CM000832">
    <property type="protein sequence ID" value="EET08767.1"/>
    <property type="molecule type" value="Genomic_DNA"/>
</dbReference>
<organism evidence="8">
    <name type="scientific">Burkholderia pseudomallei 1710a</name>
    <dbReference type="NCBI Taxonomy" id="320371"/>
    <lineage>
        <taxon>Bacteria</taxon>
        <taxon>Pseudomonadati</taxon>
        <taxon>Pseudomonadota</taxon>
        <taxon>Betaproteobacteria</taxon>
        <taxon>Burkholderiales</taxon>
        <taxon>Burkholderiaceae</taxon>
        <taxon>Burkholderia</taxon>
        <taxon>pseudomallei group</taxon>
    </lineage>
</organism>
<dbReference type="Gene3D" id="1.10.10.10">
    <property type="entry name" value="Winged helix-like DNA-binding domain superfamily/Winged helix DNA-binding domain"/>
    <property type="match status" value="1"/>
</dbReference>
<feature type="region of interest" description="Disordered" evidence="6">
    <location>
        <begin position="1"/>
        <end position="44"/>
    </location>
</feature>
<dbReference type="SUPFAM" id="SSF46785">
    <property type="entry name" value="Winged helix' DNA-binding domain"/>
    <property type="match status" value="1"/>
</dbReference>
<dbReference type="GO" id="GO:0003677">
    <property type="term" value="F:DNA binding"/>
    <property type="evidence" value="ECO:0007669"/>
    <property type="project" value="UniProtKB-KW"/>
</dbReference>
<sequence length="559" mass="61065">MWPRLSGNFGGGRPRAKRGASASARCDGAGGAHRRRSARKRREGARRGESRYDYRFDRYFPEGYVFVKTWGQFMVETLAGLFDFEMDPQSGVALTRQLRDQLRRAIAAGSLASGRRLPSSRALALHLRVSRNTVCAAIEQLAMEGYLDVSRGRRPVVAPMPSAGLVAIGSDRPVSDGRSGMSQWAQRIDRSDWPFIGEGRPTPFAPCVADARAFPHAIWGRCLRTATRYAVARTSTACNRPGLRRALLHHLVEYRGVNADAHQVFLMPTAQAAIALVARVLLDPGDLAWVESPGYGGARAAFEAAGATVQGIALDQSGMAFETSTDTPRLIFVTPAHQHPTGLLMPPARRQALLRFAARVGARIIEDDYDSEFHYEGRPVAALQGADNADSVFYVGTFSKSLHADIRVGYVVVPGHFVDVFAKAQRHTGQIVGATLQDALAEFIDDGHYAAHIRKTTRLYHARRDYLCDALKAVGSELTVSPPDGGMQVVARLGPLRDDREICRRLAEAGVTARPLSPHYCAQTGAQGLFLGFAAWNECEIDAGVRILARVIREPEPSK</sequence>
<dbReference type="SUPFAM" id="SSF53383">
    <property type="entry name" value="PLP-dependent transferases"/>
    <property type="match status" value="1"/>
</dbReference>
<dbReference type="GO" id="GO:0008483">
    <property type="term" value="F:transaminase activity"/>
    <property type="evidence" value="ECO:0007669"/>
    <property type="project" value="UniProtKB-KW"/>
</dbReference>
<feature type="compositionally biased region" description="Basic residues" evidence="6">
    <location>
        <begin position="32"/>
        <end position="44"/>
    </location>
</feature>
<dbReference type="InterPro" id="IPR015424">
    <property type="entry name" value="PyrdxlP-dep_Trfase"/>
</dbReference>
<dbReference type="InterPro" id="IPR036390">
    <property type="entry name" value="WH_DNA-bd_sf"/>
</dbReference>
<dbReference type="PANTHER" id="PTHR46577">
    <property type="entry name" value="HTH-TYPE TRANSCRIPTIONAL REGULATORY PROTEIN GABR"/>
    <property type="match status" value="1"/>
</dbReference>
<name>A0A0E1WGL4_BURPE</name>
<dbReference type="PRINTS" id="PR00035">
    <property type="entry name" value="HTHGNTR"/>
</dbReference>
<dbReference type="GO" id="GO:0030170">
    <property type="term" value="F:pyridoxal phosphate binding"/>
    <property type="evidence" value="ECO:0007669"/>
    <property type="project" value="InterPro"/>
</dbReference>
<dbReference type="Pfam" id="PF00155">
    <property type="entry name" value="Aminotran_1_2"/>
    <property type="match status" value="1"/>
</dbReference>
<comment type="similarity">
    <text evidence="1">In the C-terminal section; belongs to the class-I pyridoxal-phosphate-dependent aminotransferase family.</text>
</comment>
<keyword evidence="5" id="KW-0804">Transcription</keyword>
<dbReference type="SMART" id="SM00345">
    <property type="entry name" value="HTH_GNTR"/>
    <property type="match status" value="1"/>
</dbReference>
<dbReference type="GO" id="GO:0003700">
    <property type="term" value="F:DNA-binding transcription factor activity"/>
    <property type="evidence" value="ECO:0007669"/>
    <property type="project" value="InterPro"/>
</dbReference>
<dbReference type="InterPro" id="IPR051446">
    <property type="entry name" value="HTH_trans_reg/aminotransferase"/>
</dbReference>
<dbReference type="CDD" id="cd07377">
    <property type="entry name" value="WHTH_GntR"/>
    <property type="match status" value="1"/>
</dbReference>
<dbReference type="CDD" id="cd00609">
    <property type="entry name" value="AAT_like"/>
    <property type="match status" value="1"/>
</dbReference>
<keyword evidence="8" id="KW-0808">Transferase</keyword>
<reference evidence="8" key="1">
    <citation type="submission" date="2009-05" db="EMBL/GenBank/DDBJ databases">
        <authorList>
            <person name="Harkins D.M."/>
            <person name="DeShazer D."/>
            <person name="Woods D.E."/>
            <person name="Brinkac L.M."/>
            <person name="Brown K.A."/>
            <person name="Hung G.C."/>
            <person name="Tuanyok A."/>
            <person name="Zhang B."/>
            <person name="Nierman W.C."/>
        </authorList>
    </citation>
    <scope>NUCLEOTIDE SEQUENCE [LARGE SCALE GENOMIC DNA]</scope>
    <source>
        <strain evidence="8">1710a</strain>
    </source>
</reference>
<evidence type="ECO:0000313" key="8">
    <source>
        <dbReference type="EMBL" id="EET08767.1"/>
    </source>
</evidence>
<dbReference type="InterPro" id="IPR000524">
    <property type="entry name" value="Tscrpt_reg_HTH_GntR"/>
</dbReference>
<dbReference type="Pfam" id="PF00392">
    <property type="entry name" value="GntR"/>
    <property type="match status" value="1"/>
</dbReference>
<keyword evidence="8" id="KW-0032">Aminotransferase</keyword>
<evidence type="ECO:0000256" key="4">
    <source>
        <dbReference type="ARBA" id="ARBA00023125"/>
    </source>
</evidence>
<feature type="domain" description="HTH gntR-type" evidence="7">
    <location>
        <begin position="92"/>
        <end position="160"/>
    </location>
</feature>
<keyword evidence="3" id="KW-0805">Transcription regulation</keyword>
<dbReference type="InterPro" id="IPR036388">
    <property type="entry name" value="WH-like_DNA-bd_sf"/>
</dbReference>
<dbReference type="InterPro" id="IPR015421">
    <property type="entry name" value="PyrdxlP-dep_Trfase_major"/>
</dbReference>